<organism evidence="1 2">
    <name type="scientific">Thiohalobacter thiocyanaticus</name>
    <dbReference type="NCBI Taxonomy" id="585455"/>
    <lineage>
        <taxon>Bacteria</taxon>
        <taxon>Pseudomonadati</taxon>
        <taxon>Pseudomonadota</taxon>
        <taxon>Gammaproteobacteria</taxon>
        <taxon>Thiohalobacterales</taxon>
        <taxon>Thiohalobacteraceae</taxon>
        <taxon>Thiohalobacter</taxon>
    </lineage>
</organism>
<reference evidence="1 2" key="1">
    <citation type="journal article" date="2010" name="Int. J. Syst. Evol. Microbiol.">
        <title>Thiohalobacter thiocyanaticus gen. nov., sp. nov., a moderately halophilic, sulfur-oxidizing gammaproteobacterium from hypersaline lakes, that utilizes thiocyanate.</title>
        <authorList>
            <person name="Sorokin D.Y."/>
            <person name="Kovaleva O.L."/>
            <person name="Tourova T.P."/>
            <person name="Muyzer G."/>
        </authorList>
    </citation>
    <scope>NUCLEOTIDE SEQUENCE [LARGE SCALE GENOMIC DNA]</scope>
    <source>
        <strain evidence="1 2">Hrh1</strain>
    </source>
</reference>
<evidence type="ECO:0000313" key="2">
    <source>
        <dbReference type="Proteomes" id="UP000287798"/>
    </source>
</evidence>
<name>A0A426QIU7_9GAMM</name>
<dbReference type="InterPro" id="IPR023614">
    <property type="entry name" value="Porin_dom_sf"/>
</dbReference>
<dbReference type="Proteomes" id="UP000287798">
    <property type="component" value="Unassembled WGS sequence"/>
</dbReference>
<proteinExistence type="predicted"/>
<comment type="caution">
    <text evidence="1">The sequence shown here is derived from an EMBL/GenBank/DDBJ whole genome shotgun (WGS) entry which is preliminary data.</text>
</comment>
<evidence type="ECO:0000313" key="1">
    <source>
        <dbReference type="EMBL" id="RRQ21689.1"/>
    </source>
</evidence>
<dbReference type="AlphaFoldDB" id="A0A426QIU7"/>
<protein>
    <recommendedName>
        <fullName evidence="3">Alginate export domain-containing protein</fullName>
    </recommendedName>
</protein>
<dbReference type="Gene3D" id="2.40.160.10">
    <property type="entry name" value="Porin"/>
    <property type="match status" value="1"/>
</dbReference>
<gene>
    <name evidence="1" type="ORF">D6C00_06825</name>
</gene>
<accession>A0A426QIU7</accession>
<dbReference type="EMBL" id="QZMU01000001">
    <property type="protein sequence ID" value="RRQ21689.1"/>
    <property type="molecule type" value="Genomic_DNA"/>
</dbReference>
<sequence>MDEQSLSKDANAFTLRTRLGYRSANLNGFEGTLEFEDVRSLGSEKFNSTTNGKARYPLVPDPESTEVNQAILAYTGLADTRLQLGRQYISLENERWVGPVGWRQNSVTMDAFSLTNRSLNGLEVFYAYVDNVNRLFGEEHPTMDDWDMDSHIAHLSYSGLPHVNLAGYGYFLEFEDQASQALSTRTLGARLNGGYPLNENLKLLYTAEYAEQDDYADGRPRDAEYYWLSAGVEFNGVMVKVSQEQLSGNGTYSLTTPLATVHAHNGWADQFLASALSANGLPDGLVDTRVHISGKFAGIKLVARYHDYSSDNDDYDYGTEWNLLAVKPISKQLKVLAKYADYSADNNTTNVLRNPVQSNDTRKFWVMADFSF</sequence>
<keyword evidence="2" id="KW-1185">Reference proteome</keyword>
<evidence type="ECO:0008006" key="3">
    <source>
        <dbReference type="Google" id="ProtNLM"/>
    </source>
</evidence>